<dbReference type="GO" id="GO:0005886">
    <property type="term" value="C:plasma membrane"/>
    <property type="evidence" value="ECO:0007669"/>
    <property type="project" value="UniProtKB-SubCell"/>
</dbReference>
<dbReference type="PANTHER" id="PTHR33885">
    <property type="entry name" value="PHAGE SHOCK PROTEIN C"/>
    <property type="match status" value="1"/>
</dbReference>
<dbReference type="EMBL" id="CP009245">
    <property type="protein sequence ID" value="APT84180.1"/>
    <property type="molecule type" value="Genomic_DNA"/>
</dbReference>
<evidence type="ECO:0000256" key="3">
    <source>
        <dbReference type="ARBA" id="ARBA00022692"/>
    </source>
</evidence>
<feature type="transmembrane region" description="Helical" evidence="6">
    <location>
        <begin position="39"/>
        <end position="60"/>
    </location>
</feature>
<keyword evidence="2" id="KW-1003">Cell membrane</keyword>
<organism evidence="8 9">
    <name type="scientific">Corynebacterium aquilae DSM 44791</name>
    <dbReference type="NCBI Taxonomy" id="1431546"/>
    <lineage>
        <taxon>Bacteria</taxon>
        <taxon>Bacillati</taxon>
        <taxon>Actinomycetota</taxon>
        <taxon>Actinomycetes</taxon>
        <taxon>Mycobacteriales</taxon>
        <taxon>Corynebacteriaceae</taxon>
        <taxon>Corynebacterium</taxon>
    </lineage>
</organism>
<evidence type="ECO:0000256" key="4">
    <source>
        <dbReference type="ARBA" id="ARBA00022989"/>
    </source>
</evidence>
<dbReference type="OrthoDB" id="7359894at2"/>
<evidence type="ECO:0000259" key="7">
    <source>
        <dbReference type="Pfam" id="PF04024"/>
    </source>
</evidence>
<comment type="subcellular location">
    <subcellularLocation>
        <location evidence="1">Cell membrane</location>
        <topology evidence="1">Single-pass membrane protein</topology>
    </subcellularLocation>
</comment>
<dbReference type="InterPro" id="IPR052027">
    <property type="entry name" value="PspC"/>
</dbReference>
<evidence type="ECO:0000313" key="8">
    <source>
        <dbReference type="EMBL" id="APT84180.1"/>
    </source>
</evidence>
<dbReference type="Pfam" id="PF04024">
    <property type="entry name" value="PspC"/>
    <property type="match status" value="1"/>
</dbReference>
<feature type="domain" description="Phage shock protein PspC N-terminal" evidence="7">
    <location>
        <begin position="7"/>
        <end position="62"/>
    </location>
</feature>
<dbReference type="KEGG" id="caqu:CAQU_02825"/>
<name>A0A1L7CE78_9CORY</name>
<dbReference type="PANTHER" id="PTHR33885:SF3">
    <property type="entry name" value="PHAGE SHOCK PROTEIN C"/>
    <property type="match status" value="1"/>
</dbReference>
<keyword evidence="3 6" id="KW-0812">Transmembrane</keyword>
<keyword evidence="4 6" id="KW-1133">Transmembrane helix</keyword>
<reference evidence="8 9" key="1">
    <citation type="submission" date="2014-08" db="EMBL/GenBank/DDBJ databases">
        <title>Complete genome sequence of Corynebacterium aquilae S-613T(T) (=DSM 44791(T)), isolated from the choana of a healthy golden eagle.</title>
        <authorList>
            <person name="Ruckert C."/>
            <person name="Albersmeier A."/>
            <person name="Winkler A."/>
            <person name="Kalinowski J."/>
        </authorList>
    </citation>
    <scope>NUCLEOTIDE SEQUENCE [LARGE SCALE GENOMIC DNA]</scope>
    <source>
        <strain evidence="8 9">S-613</strain>
    </source>
</reference>
<evidence type="ECO:0000256" key="1">
    <source>
        <dbReference type="ARBA" id="ARBA00004162"/>
    </source>
</evidence>
<dbReference type="Proteomes" id="UP000185478">
    <property type="component" value="Chromosome"/>
</dbReference>
<dbReference type="STRING" id="1431546.CAQU_02825"/>
<evidence type="ECO:0000313" key="9">
    <source>
        <dbReference type="Proteomes" id="UP000185478"/>
    </source>
</evidence>
<accession>A0A1L7CE78</accession>
<dbReference type="InterPro" id="IPR007168">
    <property type="entry name" value="Phageshock_PspC_N"/>
</dbReference>
<gene>
    <name evidence="8" type="ORF">CAQU_02825</name>
</gene>
<dbReference type="RefSeq" id="WP_075725009.1">
    <property type="nucleotide sequence ID" value="NZ_CP009245.1"/>
</dbReference>
<sequence length="67" mass="7465">MSFPHSKWYRSKNNSLIAGVCAGVAEVYGTTAETVRIIYVIAALCGVPMVLVYLLQWMLYPTRPAKD</sequence>
<evidence type="ECO:0000256" key="2">
    <source>
        <dbReference type="ARBA" id="ARBA00022475"/>
    </source>
</evidence>
<dbReference type="AlphaFoldDB" id="A0A1L7CE78"/>
<protein>
    <submittedName>
        <fullName evidence="8">Stress-responsive transcriptional regulator</fullName>
    </submittedName>
</protein>
<keyword evidence="5 6" id="KW-0472">Membrane</keyword>
<proteinExistence type="predicted"/>
<evidence type="ECO:0000256" key="5">
    <source>
        <dbReference type="ARBA" id="ARBA00023136"/>
    </source>
</evidence>
<evidence type="ECO:0000256" key="6">
    <source>
        <dbReference type="SAM" id="Phobius"/>
    </source>
</evidence>
<keyword evidence="9" id="KW-1185">Reference proteome</keyword>